<protein>
    <submittedName>
        <fullName evidence="3">Sperm-specific antigen 2</fullName>
    </submittedName>
</protein>
<gene>
    <name evidence="3" type="primary">TESPA1</name>
    <name evidence="3" type="ORF">AMEX_G6991</name>
</gene>
<feature type="region of interest" description="Disordered" evidence="1">
    <location>
        <begin position="422"/>
        <end position="441"/>
    </location>
</feature>
<dbReference type="SMART" id="SM01257">
    <property type="entry name" value="KRAP_IP3R_bind"/>
    <property type="match status" value="1"/>
</dbReference>
<dbReference type="InterPro" id="IPR043444">
    <property type="entry name" value="TESPA1-like"/>
</dbReference>
<reference evidence="3 4" key="1">
    <citation type="submission" date="2021-07" db="EMBL/GenBank/DDBJ databases">
        <authorList>
            <person name="Imarazene B."/>
            <person name="Zahm M."/>
            <person name="Klopp C."/>
            <person name="Cabau C."/>
            <person name="Beille S."/>
            <person name="Jouanno E."/>
            <person name="Castinel A."/>
            <person name="Lluch J."/>
            <person name="Gil L."/>
            <person name="Kuchtly C."/>
            <person name="Lopez Roques C."/>
            <person name="Donnadieu C."/>
            <person name="Parrinello H."/>
            <person name="Journot L."/>
            <person name="Du K."/>
            <person name="Schartl M."/>
            <person name="Retaux S."/>
            <person name="Guiguen Y."/>
        </authorList>
    </citation>
    <scope>NUCLEOTIDE SEQUENCE [LARGE SCALE GENOMIC DNA]</scope>
    <source>
        <strain evidence="3">Pach_M1</strain>
        <tissue evidence="3">Testis</tissue>
    </source>
</reference>
<feature type="compositionally biased region" description="Polar residues" evidence="1">
    <location>
        <begin position="353"/>
        <end position="364"/>
    </location>
</feature>
<feature type="region of interest" description="Disordered" evidence="1">
    <location>
        <begin position="61"/>
        <end position="85"/>
    </location>
</feature>
<feature type="compositionally biased region" description="Polar residues" evidence="1">
    <location>
        <begin position="598"/>
        <end position="618"/>
    </location>
</feature>
<accession>A0A8T2M006</accession>
<feature type="region of interest" description="Disordered" evidence="1">
    <location>
        <begin position="675"/>
        <end position="717"/>
    </location>
</feature>
<dbReference type="InterPro" id="IPR029325">
    <property type="entry name" value="ITPR-bd"/>
</dbReference>
<feature type="region of interest" description="Disordered" evidence="1">
    <location>
        <begin position="350"/>
        <end position="371"/>
    </location>
</feature>
<evidence type="ECO:0000259" key="2">
    <source>
        <dbReference type="SMART" id="SM01257"/>
    </source>
</evidence>
<feature type="compositionally biased region" description="Polar residues" evidence="1">
    <location>
        <begin position="681"/>
        <end position="697"/>
    </location>
</feature>
<dbReference type="Proteomes" id="UP000752171">
    <property type="component" value="Unassembled WGS sequence"/>
</dbReference>
<feature type="region of interest" description="Disordered" evidence="1">
    <location>
        <begin position="594"/>
        <end position="618"/>
    </location>
</feature>
<evidence type="ECO:0000313" key="3">
    <source>
        <dbReference type="EMBL" id="KAG9277010.1"/>
    </source>
</evidence>
<sequence>MRNWVAFCLQRGVGFPFGLKAAAIPSGVQRAAEERRLFLDLTAMESPSSFGRRQAWAHSSRRWLPLSDTEPPGTKPSYTSPPRPLSLQDEVFIEGCTTGKIETWLQGCGNEANPENHSQLTVESLLKNVGSFEDDLSLGAEATALGDGSLTEEFGHCPLLLPPPKSRKDFNTSTPQQKLSLPLYNMGHSMASSAFSSATSKTASSVSDVLQMCAEDAEETLYQLGFGCEEPQVTARIPARFFTFQSQLKGINFRLFLESQLRRIREEDPSLSLASRFRQVEVLTAMANAFYSLYSHVSRTPLQKLAPPEFSFSSPTVERNIGQRFFGSIRSEPRSPVERLKDTVSKMCLYTGSRGSDSTSPNNSPRKRNSLPDVVGMVLENAKHEEGLDQGRGAWLQDVAQKTQGKTVTQTAEVKTAEKVTNPHKERIQRWSQSGQRDGPRAKACLFKPKQDSKNETVVDESSTFSSSHSATVNKPANTKPTVAIITYDAVCPQVVESVHQAPYRRPQTDITAAVGSSPVIKFHSASLSHRLEPLEPKDHMPSIKDTETQLGLSAAESDRHLLETPQDFSHDNPATPYHPRVSQRSPCRITVTGWDGDTTTIPQRDSSEDPTSFMYSGNTTHPYLSSLHNQRYLSRIKSSDSQIKQANSFEMEEVQSAGEEENISAEQCGAHTLSVAAASPQKSSPLRGDSFQSDSSGYAEEDMQQHSLATHNREIS</sequence>
<evidence type="ECO:0000256" key="1">
    <source>
        <dbReference type="SAM" id="MobiDB-lite"/>
    </source>
</evidence>
<comment type="caution">
    <text evidence="3">The sequence shown here is derived from an EMBL/GenBank/DDBJ whole genome shotgun (WGS) entry which is preliminary data.</text>
</comment>
<name>A0A8T2M006_ASTMX</name>
<dbReference type="AlphaFoldDB" id="A0A8T2M006"/>
<dbReference type="Pfam" id="PF14722">
    <property type="entry name" value="KRAP_IP3R_bind"/>
    <property type="match status" value="1"/>
</dbReference>
<dbReference type="EMBL" id="JAICCE010000005">
    <property type="protein sequence ID" value="KAG9277010.1"/>
    <property type="molecule type" value="Genomic_DNA"/>
</dbReference>
<dbReference type="PANTHER" id="PTHR17469:SF1">
    <property type="entry name" value="PROTEIN TESPA1"/>
    <property type="match status" value="1"/>
</dbReference>
<proteinExistence type="predicted"/>
<organism evidence="3 4">
    <name type="scientific">Astyanax mexicanus</name>
    <name type="common">Blind cave fish</name>
    <name type="synonym">Astyanax fasciatus mexicanus</name>
    <dbReference type="NCBI Taxonomy" id="7994"/>
    <lineage>
        <taxon>Eukaryota</taxon>
        <taxon>Metazoa</taxon>
        <taxon>Chordata</taxon>
        <taxon>Craniata</taxon>
        <taxon>Vertebrata</taxon>
        <taxon>Euteleostomi</taxon>
        <taxon>Actinopterygii</taxon>
        <taxon>Neopterygii</taxon>
        <taxon>Teleostei</taxon>
        <taxon>Ostariophysi</taxon>
        <taxon>Characiformes</taxon>
        <taxon>Characoidei</taxon>
        <taxon>Acestrorhamphidae</taxon>
        <taxon>Acestrorhamphinae</taxon>
        <taxon>Astyanax</taxon>
    </lineage>
</organism>
<dbReference type="PANTHER" id="PTHR17469">
    <property type="entry name" value="SPERM SPECIFIC ANTIGEN 2-RELATED"/>
    <property type="match status" value="1"/>
</dbReference>
<evidence type="ECO:0000313" key="4">
    <source>
        <dbReference type="Proteomes" id="UP000752171"/>
    </source>
</evidence>
<feature type="domain" description="ITPR-interacting" evidence="2">
    <location>
        <begin position="182"/>
        <end position="348"/>
    </location>
</feature>
<dbReference type="GO" id="GO:0005102">
    <property type="term" value="F:signaling receptor binding"/>
    <property type="evidence" value="ECO:0007669"/>
    <property type="project" value="InterPro"/>
</dbReference>